<name>A0A812INH2_SYMPI</name>
<keyword evidence="1" id="KW-0175">Coiled coil</keyword>
<organism evidence="2 3">
    <name type="scientific">Symbiodinium pilosum</name>
    <name type="common">Dinoflagellate</name>
    <dbReference type="NCBI Taxonomy" id="2952"/>
    <lineage>
        <taxon>Eukaryota</taxon>
        <taxon>Sar</taxon>
        <taxon>Alveolata</taxon>
        <taxon>Dinophyceae</taxon>
        <taxon>Suessiales</taxon>
        <taxon>Symbiodiniaceae</taxon>
        <taxon>Symbiodinium</taxon>
    </lineage>
</organism>
<accession>A0A812INH2</accession>
<dbReference type="Proteomes" id="UP000649617">
    <property type="component" value="Unassembled WGS sequence"/>
</dbReference>
<proteinExistence type="predicted"/>
<sequence length="244" mass="26932">DDFPQRCEISGAGCKSTSLPRRQRFVDQSTFLGLSKSTSCPWSTSQVPAAFFSRGPQVKCKKIINDAYFCAEPPDHSSLPKIELPRFLARSFAEQVGLAGEFSKQSTFYLKEASKLIDQTHHRLAGLQHELKKADEAGLVGRRLSSWQKMVAQAAREAEEAHSEALRAKTLCGKALKNATSGPLQEAEKQGKDLITEPLMASLEAVRGPRAVVTPWTSHAAHPPGLYCEKVCENRPEQEEHFLA</sequence>
<dbReference type="EMBL" id="CAJNIZ010000478">
    <property type="protein sequence ID" value="CAE7162900.1"/>
    <property type="molecule type" value="Genomic_DNA"/>
</dbReference>
<feature type="coiled-coil region" evidence="1">
    <location>
        <begin position="110"/>
        <end position="164"/>
    </location>
</feature>
<dbReference type="OrthoDB" id="439005at2759"/>
<evidence type="ECO:0000313" key="3">
    <source>
        <dbReference type="Proteomes" id="UP000649617"/>
    </source>
</evidence>
<feature type="non-terminal residue" evidence="2">
    <location>
        <position position="244"/>
    </location>
</feature>
<dbReference type="AlphaFoldDB" id="A0A812INH2"/>
<gene>
    <name evidence="2" type="ORF">SPIL2461_LOCUS577</name>
</gene>
<keyword evidence="3" id="KW-1185">Reference proteome</keyword>
<comment type="caution">
    <text evidence="2">The sequence shown here is derived from an EMBL/GenBank/DDBJ whole genome shotgun (WGS) entry which is preliminary data.</text>
</comment>
<evidence type="ECO:0000256" key="1">
    <source>
        <dbReference type="SAM" id="Coils"/>
    </source>
</evidence>
<evidence type="ECO:0000313" key="2">
    <source>
        <dbReference type="EMBL" id="CAE7162900.1"/>
    </source>
</evidence>
<reference evidence="2" key="1">
    <citation type="submission" date="2021-02" db="EMBL/GenBank/DDBJ databases">
        <authorList>
            <person name="Dougan E. K."/>
            <person name="Rhodes N."/>
            <person name="Thang M."/>
            <person name="Chan C."/>
        </authorList>
    </citation>
    <scope>NUCLEOTIDE SEQUENCE</scope>
</reference>
<protein>
    <submittedName>
        <fullName evidence="2">Uncharacterized protein</fullName>
    </submittedName>
</protein>